<dbReference type="InterPro" id="IPR022236">
    <property type="entry name" value="DUF3761"/>
</dbReference>
<dbReference type="Proteomes" id="UP001159100">
    <property type="component" value="Unassembled WGS sequence"/>
</dbReference>
<organism evidence="2 3">
    <name type="scientific">Pseudomonas fungipugnans</name>
    <dbReference type="NCBI Taxonomy" id="3024217"/>
    <lineage>
        <taxon>Bacteria</taxon>
        <taxon>Pseudomonadati</taxon>
        <taxon>Pseudomonadota</taxon>
        <taxon>Gammaproteobacteria</taxon>
        <taxon>Pseudomonadales</taxon>
        <taxon>Pseudomonadaceae</taxon>
        <taxon>Pseudomonas</taxon>
    </lineage>
</organism>
<evidence type="ECO:0000313" key="2">
    <source>
        <dbReference type="EMBL" id="MDI2590336.1"/>
    </source>
</evidence>
<keyword evidence="3" id="KW-1185">Reference proteome</keyword>
<proteinExistence type="predicted"/>
<protein>
    <submittedName>
        <fullName evidence="2">DUF3761 domain-containing protein</fullName>
    </submittedName>
</protein>
<dbReference type="Pfam" id="PF12587">
    <property type="entry name" value="DUF3761"/>
    <property type="match status" value="1"/>
</dbReference>
<accession>A0ABT6QHH0</accession>
<sequence>MIEHGSYLNSDGETVHSPAHTKSDSAPEGATAKCRDNSYSFSQHRRGTCSRHGGVIAWL</sequence>
<reference evidence="2 3" key="1">
    <citation type="submission" date="2023-02" db="EMBL/GenBank/DDBJ databases">
        <title>Pseudomonas chrutzelriedensis sp. nov., a potently antifungal strain isolated from moss.</title>
        <authorList>
            <person name="Schnyder A."/>
            <person name="Kalawong R."/>
            <person name="Eberl L."/>
            <person name="Agnoli K."/>
        </authorList>
    </citation>
    <scope>NUCLEOTIDE SEQUENCE [LARGE SCALE GENOMIC DNA]</scope>
    <source>
        <strain evidence="2 3">681</strain>
    </source>
</reference>
<evidence type="ECO:0000256" key="1">
    <source>
        <dbReference type="SAM" id="MobiDB-lite"/>
    </source>
</evidence>
<feature type="region of interest" description="Disordered" evidence="1">
    <location>
        <begin position="1"/>
        <end position="32"/>
    </location>
</feature>
<evidence type="ECO:0000313" key="3">
    <source>
        <dbReference type="Proteomes" id="UP001159100"/>
    </source>
</evidence>
<gene>
    <name evidence="2" type="ORF">POF45_02660</name>
</gene>
<dbReference type="EMBL" id="JARBWL010000001">
    <property type="protein sequence ID" value="MDI2590336.1"/>
    <property type="molecule type" value="Genomic_DNA"/>
</dbReference>
<dbReference type="RefSeq" id="WP_282315990.1">
    <property type="nucleotide sequence ID" value="NZ_JARBWL010000001.1"/>
</dbReference>
<name>A0ABT6QHH0_9PSED</name>
<comment type="caution">
    <text evidence="2">The sequence shown here is derived from an EMBL/GenBank/DDBJ whole genome shotgun (WGS) entry which is preliminary data.</text>
</comment>